<dbReference type="GO" id="GO:0005886">
    <property type="term" value="C:plasma membrane"/>
    <property type="evidence" value="ECO:0007669"/>
    <property type="project" value="UniProtKB-SubCell"/>
</dbReference>
<dbReference type="GO" id="GO:0050897">
    <property type="term" value="F:cobalt ion binding"/>
    <property type="evidence" value="ECO:0007669"/>
    <property type="project" value="TreeGrafter"/>
</dbReference>
<keyword evidence="15" id="KW-1185">Reference proteome</keyword>
<reference evidence="14" key="1">
    <citation type="submission" date="2021-01" db="EMBL/GenBank/DDBJ databases">
        <title>Whole genome shotgun sequence of Virgisporangium aliadipatigenens NBRC 105644.</title>
        <authorList>
            <person name="Komaki H."/>
            <person name="Tamura T."/>
        </authorList>
    </citation>
    <scope>NUCLEOTIDE SEQUENCE</scope>
    <source>
        <strain evidence="14">NBRC 105644</strain>
    </source>
</reference>
<evidence type="ECO:0000256" key="7">
    <source>
        <dbReference type="ARBA" id="ARBA00022989"/>
    </source>
</evidence>
<dbReference type="FunFam" id="1.20.58.340:FF:000004">
    <property type="entry name" value="Magnesium transport protein CorA"/>
    <property type="match status" value="1"/>
</dbReference>
<sequence>MDVRKATVSLLRRKPHPTEEPVVEPTPEKTPRAIDEVIGDCAVYEQGRRKPGKIPFDELGRAVSGTDGFVWIGLQRPTAEEIAVVAAELSLPELAVEDAVQAHQRPKLETYDGMVFAVLKPVRYIDREEVLEVEEIAIFLGPKFVVTVRHGESKVLGRVRHELEDPSSYLHRFGPAGVLYRAADLIVDGYEEAITCVNTDVDEIEEQVFGDDDTDHARRIYKLKREVAGFRRAVLPLGAPLQRLAEGTVAGVDPATSPYFRDVHDHLLRAGEAIEGHDRLLSDVLQADLSRVGVRQSEIAVEQNEVAARQNEDMRKISAWAAMGLVPTAIAGIYGMNFDHMPELHWRYGYFLILGVMATACTGLYVMFKRNGWL</sequence>
<keyword evidence="5 13" id="KW-0812">Transmembrane</keyword>
<evidence type="ECO:0000256" key="5">
    <source>
        <dbReference type="ARBA" id="ARBA00022692"/>
    </source>
</evidence>
<evidence type="ECO:0000256" key="2">
    <source>
        <dbReference type="ARBA" id="ARBA00009765"/>
    </source>
</evidence>
<proteinExistence type="inferred from homology"/>
<evidence type="ECO:0000256" key="4">
    <source>
        <dbReference type="ARBA" id="ARBA00022475"/>
    </source>
</evidence>
<keyword evidence="7 13" id="KW-1133">Transmembrane helix</keyword>
<dbReference type="Gene3D" id="1.20.58.340">
    <property type="entry name" value="Magnesium transport protein CorA, transmembrane region"/>
    <property type="match status" value="2"/>
</dbReference>
<dbReference type="GO" id="GO:0000287">
    <property type="term" value="F:magnesium ion binding"/>
    <property type="evidence" value="ECO:0007669"/>
    <property type="project" value="TreeGrafter"/>
</dbReference>
<comment type="caution">
    <text evidence="14">The sequence shown here is derived from an EMBL/GenBank/DDBJ whole genome shotgun (WGS) entry which is preliminary data.</text>
</comment>
<evidence type="ECO:0000313" key="15">
    <source>
        <dbReference type="Proteomes" id="UP000619260"/>
    </source>
</evidence>
<dbReference type="EMBL" id="BOPF01000024">
    <property type="protein sequence ID" value="GIJ49124.1"/>
    <property type="molecule type" value="Genomic_DNA"/>
</dbReference>
<dbReference type="PANTHER" id="PTHR46494:SF1">
    <property type="entry name" value="CORA FAMILY METAL ION TRANSPORTER (EUROFUNG)"/>
    <property type="match status" value="1"/>
</dbReference>
<dbReference type="InterPro" id="IPR045861">
    <property type="entry name" value="CorA_cytoplasmic_dom"/>
</dbReference>
<dbReference type="InterPro" id="IPR002523">
    <property type="entry name" value="MgTranspt_CorA/ZnTranspt_ZntB"/>
</dbReference>
<evidence type="ECO:0000256" key="6">
    <source>
        <dbReference type="ARBA" id="ARBA00022842"/>
    </source>
</evidence>
<organism evidence="14 15">
    <name type="scientific">Virgisporangium aliadipatigenens</name>
    <dbReference type="NCBI Taxonomy" id="741659"/>
    <lineage>
        <taxon>Bacteria</taxon>
        <taxon>Bacillati</taxon>
        <taxon>Actinomycetota</taxon>
        <taxon>Actinomycetes</taxon>
        <taxon>Micromonosporales</taxon>
        <taxon>Micromonosporaceae</taxon>
        <taxon>Virgisporangium</taxon>
    </lineage>
</organism>
<dbReference type="InterPro" id="IPR045863">
    <property type="entry name" value="CorA_TM1_TM2"/>
</dbReference>
<dbReference type="CDD" id="cd12830">
    <property type="entry name" value="MtCorA-like"/>
    <property type="match status" value="1"/>
</dbReference>
<protein>
    <submittedName>
        <fullName evidence="14">Magnesium transport protein CorA</fullName>
    </submittedName>
</protein>
<comment type="function">
    <text evidence="11">Mediates influx of magnesium ions. Alternates between open and closed states. Activated by low cytoplasmic Mg(2+) levels. Inactive when cytoplasmic Mg(2+) levels are high.</text>
</comment>
<name>A0A8J3YP42_9ACTN</name>
<evidence type="ECO:0000256" key="12">
    <source>
        <dbReference type="SAM" id="MobiDB-lite"/>
    </source>
</evidence>
<evidence type="ECO:0000256" key="8">
    <source>
        <dbReference type="ARBA" id="ARBA00023065"/>
    </source>
</evidence>
<evidence type="ECO:0000256" key="13">
    <source>
        <dbReference type="SAM" id="Phobius"/>
    </source>
</evidence>
<evidence type="ECO:0000256" key="10">
    <source>
        <dbReference type="ARBA" id="ARBA00034269"/>
    </source>
</evidence>
<dbReference type="GO" id="GO:0015087">
    <property type="term" value="F:cobalt ion transmembrane transporter activity"/>
    <property type="evidence" value="ECO:0007669"/>
    <property type="project" value="TreeGrafter"/>
</dbReference>
<feature type="transmembrane region" description="Helical" evidence="13">
    <location>
        <begin position="348"/>
        <end position="368"/>
    </location>
</feature>
<gene>
    <name evidence="14" type="primary">corA_2</name>
    <name evidence="14" type="ORF">Val02_60100</name>
</gene>
<dbReference type="Gene3D" id="3.30.460.20">
    <property type="entry name" value="CorA soluble domain-like"/>
    <property type="match status" value="1"/>
</dbReference>
<comment type="subcellular location">
    <subcellularLocation>
        <location evidence="1">Cell membrane</location>
        <topology evidence="1">Multi-pass membrane protein</topology>
    </subcellularLocation>
</comment>
<comment type="similarity">
    <text evidence="2">Belongs to the CorA metal ion transporter (MIT) (TC 1.A.35) family.</text>
</comment>
<evidence type="ECO:0000313" key="14">
    <source>
        <dbReference type="EMBL" id="GIJ49124.1"/>
    </source>
</evidence>
<keyword evidence="3" id="KW-0813">Transport</keyword>
<evidence type="ECO:0000256" key="3">
    <source>
        <dbReference type="ARBA" id="ARBA00022448"/>
    </source>
</evidence>
<dbReference type="PANTHER" id="PTHR46494">
    <property type="entry name" value="CORA FAMILY METAL ION TRANSPORTER (EUROFUNG)"/>
    <property type="match status" value="1"/>
</dbReference>
<keyword evidence="6" id="KW-0460">Magnesium</keyword>
<accession>A0A8J3YP42</accession>
<keyword evidence="8" id="KW-0406">Ion transport</keyword>
<dbReference type="Pfam" id="PF01544">
    <property type="entry name" value="CorA"/>
    <property type="match status" value="1"/>
</dbReference>
<evidence type="ECO:0000256" key="9">
    <source>
        <dbReference type="ARBA" id="ARBA00023136"/>
    </source>
</evidence>
<comment type="catalytic activity">
    <reaction evidence="10">
        <text>Mg(2+)(in) = Mg(2+)(out)</text>
        <dbReference type="Rhea" id="RHEA:29827"/>
        <dbReference type="ChEBI" id="CHEBI:18420"/>
    </reaction>
</comment>
<evidence type="ECO:0000256" key="1">
    <source>
        <dbReference type="ARBA" id="ARBA00004651"/>
    </source>
</evidence>
<feature type="region of interest" description="Disordered" evidence="12">
    <location>
        <begin position="1"/>
        <end position="28"/>
    </location>
</feature>
<keyword evidence="4" id="KW-1003">Cell membrane</keyword>
<dbReference type="RefSeq" id="WP_203902587.1">
    <property type="nucleotide sequence ID" value="NZ_BOPF01000024.1"/>
</dbReference>
<dbReference type="AlphaFoldDB" id="A0A8J3YP42"/>
<keyword evidence="9 13" id="KW-0472">Membrane</keyword>
<dbReference type="Proteomes" id="UP000619260">
    <property type="component" value="Unassembled WGS sequence"/>
</dbReference>
<evidence type="ECO:0000256" key="11">
    <source>
        <dbReference type="ARBA" id="ARBA00045497"/>
    </source>
</evidence>
<dbReference type="GO" id="GO:0015095">
    <property type="term" value="F:magnesium ion transmembrane transporter activity"/>
    <property type="evidence" value="ECO:0007669"/>
    <property type="project" value="TreeGrafter"/>
</dbReference>
<dbReference type="SUPFAM" id="SSF144083">
    <property type="entry name" value="Magnesium transport protein CorA, transmembrane region"/>
    <property type="match status" value="1"/>
</dbReference>
<feature type="transmembrane region" description="Helical" evidence="13">
    <location>
        <begin position="317"/>
        <end position="336"/>
    </location>
</feature>
<dbReference type="SUPFAM" id="SSF143865">
    <property type="entry name" value="CorA soluble domain-like"/>
    <property type="match status" value="1"/>
</dbReference>